<dbReference type="InterPro" id="IPR016181">
    <property type="entry name" value="Acyl_CoA_acyltransferase"/>
</dbReference>
<keyword evidence="3" id="KW-1185">Reference proteome</keyword>
<dbReference type="RefSeq" id="WP_209529304.1">
    <property type="nucleotide sequence ID" value="NZ_JAEEGA010000009.1"/>
</dbReference>
<evidence type="ECO:0000313" key="3">
    <source>
        <dbReference type="Proteomes" id="UP000674938"/>
    </source>
</evidence>
<dbReference type="Gene3D" id="3.40.630.30">
    <property type="match status" value="1"/>
</dbReference>
<dbReference type="Pfam" id="PF00583">
    <property type="entry name" value="Acetyltransf_1"/>
    <property type="match status" value="1"/>
</dbReference>
<dbReference type="Proteomes" id="UP000674938">
    <property type="component" value="Unassembled WGS sequence"/>
</dbReference>
<accession>A0A940SWL7</accession>
<gene>
    <name evidence="2" type="ORF">I6N95_14775</name>
</gene>
<feature type="domain" description="N-acetyltransferase" evidence="1">
    <location>
        <begin position="1"/>
        <end position="139"/>
    </location>
</feature>
<dbReference type="GO" id="GO:0016747">
    <property type="term" value="F:acyltransferase activity, transferring groups other than amino-acyl groups"/>
    <property type="evidence" value="ECO:0007669"/>
    <property type="project" value="InterPro"/>
</dbReference>
<protein>
    <submittedName>
        <fullName evidence="2">GNAT family N-acetyltransferase</fullName>
    </submittedName>
</protein>
<dbReference type="EMBL" id="JAEEGA010000009">
    <property type="protein sequence ID" value="MBP1042281.1"/>
    <property type="molecule type" value="Genomic_DNA"/>
</dbReference>
<name>A0A940SWL7_9ENTE</name>
<sequence>MFSYERGNETEAEFIEAELDLFNKRVKKTTQKEDHKKFTVIVKKDNEIVGGGIAYSSLYYIGYLETLWVNPFFRKQSIGSQILLLLEKSLLEYGCDMCHLETFDFQAPSFYKKNGYEVFGELHYQKQNLTEFFLKKNLS</sequence>
<evidence type="ECO:0000313" key="2">
    <source>
        <dbReference type="EMBL" id="MBP1042281.1"/>
    </source>
</evidence>
<proteinExistence type="predicted"/>
<reference evidence="2" key="1">
    <citation type="submission" date="2020-12" db="EMBL/GenBank/DDBJ databases">
        <title>Vagococcus allomyrinae sp. nov. and Enterococcus lavae sp. nov., isolated from the larvae of Allomyrina dichotoma.</title>
        <authorList>
            <person name="Lee S.D."/>
        </authorList>
    </citation>
    <scope>NUCLEOTIDE SEQUENCE</scope>
    <source>
        <strain evidence="2">BWB3-3</strain>
    </source>
</reference>
<dbReference type="PROSITE" id="PS51186">
    <property type="entry name" value="GNAT"/>
    <property type="match status" value="1"/>
</dbReference>
<organism evidence="2 3">
    <name type="scientific">Vagococcus allomyrinae</name>
    <dbReference type="NCBI Taxonomy" id="2794353"/>
    <lineage>
        <taxon>Bacteria</taxon>
        <taxon>Bacillati</taxon>
        <taxon>Bacillota</taxon>
        <taxon>Bacilli</taxon>
        <taxon>Lactobacillales</taxon>
        <taxon>Enterococcaceae</taxon>
        <taxon>Vagococcus</taxon>
    </lineage>
</organism>
<comment type="caution">
    <text evidence="2">The sequence shown here is derived from an EMBL/GenBank/DDBJ whole genome shotgun (WGS) entry which is preliminary data.</text>
</comment>
<dbReference type="SUPFAM" id="SSF55729">
    <property type="entry name" value="Acyl-CoA N-acyltransferases (Nat)"/>
    <property type="match status" value="1"/>
</dbReference>
<evidence type="ECO:0000259" key="1">
    <source>
        <dbReference type="PROSITE" id="PS51186"/>
    </source>
</evidence>
<dbReference type="InterPro" id="IPR000182">
    <property type="entry name" value="GNAT_dom"/>
</dbReference>
<dbReference type="CDD" id="cd04301">
    <property type="entry name" value="NAT_SF"/>
    <property type="match status" value="1"/>
</dbReference>
<dbReference type="AlphaFoldDB" id="A0A940SWL7"/>